<keyword evidence="2" id="KW-1185">Reference proteome</keyword>
<evidence type="ECO:0000313" key="2">
    <source>
        <dbReference type="Proteomes" id="UP000650833"/>
    </source>
</evidence>
<dbReference type="AlphaFoldDB" id="A0A8H7UKY5"/>
<dbReference type="EMBL" id="JAEPRC010001155">
    <property type="protein sequence ID" value="KAG2189846.1"/>
    <property type="molecule type" value="Genomic_DNA"/>
</dbReference>
<sequence length="577" mass="66666">MNACNALLNYGKTQALSLSGAQHPTWQTFLQDHGITHWHDKTAPDPLIYLGYAICSSPFQCASHAQTIIANLKKQCQIYTARSLTYRGKVTIMNSLIYSKLWHMIRLFSFSQSEFHQLQQIAASFINNNAKITRLSFDTLILPRKQGGLQLIDPQQQAHALQWRWLHFLLHPTQPSPTHMPSIPIIRFTLNHILTTPQYPTYHWSLLFPTCRPVIPRAYGPIVNLLRASDTINNTFHYTSTDILTCLQLPLIELLLPSTPPSHPLHATFTPPAIILQHNKTSRQLRGSDIFYFNNTTLHLELHQSTIHLPHRNLSKKIIHLIQLNQLLLHNFVLFNFLPLVPRTISSCNSNIYNINPLSSFLISKISTYFIPDFFSFIVSSPTTTGFKSLPSFNKAPPPPPIISPSKWQQFWRLRIPINARNTWYRIIHRKITTKQRLHEIQPDIFTPYCQLCRPRRYSRHAHPPTETNQHFLFSCPKKILVWTTAIVNYIDPSFAHFSFLHFSDILKLNSSITQSNTVPFPQLSTYQVFACILQAIWVAHYRVVFDNIPFVPLTIISHIHKALTKLQYEETLHTII</sequence>
<protein>
    <recommendedName>
        <fullName evidence="3">Reverse transcriptase zinc-binding domain-containing protein</fullName>
    </recommendedName>
</protein>
<accession>A0A8H7UKY5</accession>
<proteinExistence type="predicted"/>
<dbReference type="OrthoDB" id="2273311at2759"/>
<name>A0A8H7UKY5_9FUNG</name>
<dbReference type="Proteomes" id="UP000650833">
    <property type="component" value="Unassembled WGS sequence"/>
</dbReference>
<gene>
    <name evidence="1" type="ORF">INT46_009977</name>
</gene>
<evidence type="ECO:0008006" key="3">
    <source>
        <dbReference type="Google" id="ProtNLM"/>
    </source>
</evidence>
<evidence type="ECO:0000313" key="1">
    <source>
        <dbReference type="EMBL" id="KAG2189846.1"/>
    </source>
</evidence>
<organism evidence="1 2">
    <name type="scientific">Mucor plumbeus</name>
    <dbReference type="NCBI Taxonomy" id="97098"/>
    <lineage>
        <taxon>Eukaryota</taxon>
        <taxon>Fungi</taxon>
        <taxon>Fungi incertae sedis</taxon>
        <taxon>Mucoromycota</taxon>
        <taxon>Mucoromycotina</taxon>
        <taxon>Mucoromycetes</taxon>
        <taxon>Mucorales</taxon>
        <taxon>Mucorineae</taxon>
        <taxon>Mucoraceae</taxon>
        <taxon>Mucor</taxon>
    </lineage>
</organism>
<comment type="caution">
    <text evidence="1">The sequence shown here is derived from an EMBL/GenBank/DDBJ whole genome shotgun (WGS) entry which is preliminary data.</text>
</comment>
<reference evidence="1" key="1">
    <citation type="submission" date="2020-12" db="EMBL/GenBank/DDBJ databases">
        <title>Metabolic potential, ecology and presence of endohyphal bacteria is reflected in genomic diversity of Mucoromycotina.</title>
        <authorList>
            <person name="Muszewska A."/>
            <person name="Okrasinska A."/>
            <person name="Steczkiewicz K."/>
            <person name="Drgas O."/>
            <person name="Orlowska M."/>
            <person name="Perlinska-Lenart U."/>
            <person name="Aleksandrzak-Piekarczyk T."/>
            <person name="Szatraj K."/>
            <person name="Zielenkiewicz U."/>
            <person name="Pilsyk S."/>
            <person name="Malc E."/>
            <person name="Mieczkowski P."/>
            <person name="Kruszewska J.S."/>
            <person name="Biernat P."/>
            <person name="Pawlowska J."/>
        </authorList>
    </citation>
    <scope>NUCLEOTIDE SEQUENCE</scope>
    <source>
        <strain evidence="1">CBS 226.32</strain>
    </source>
</reference>